<evidence type="ECO:0000313" key="4">
    <source>
        <dbReference type="Proteomes" id="UP001598130"/>
    </source>
</evidence>
<comment type="caution">
    <text evidence="3">The sequence shown here is derived from an EMBL/GenBank/DDBJ whole genome shotgun (WGS) entry which is preliminary data.</text>
</comment>
<dbReference type="Gene3D" id="3.40.50.1820">
    <property type="entry name" value="alpha/beta hydrolase"/>
    <property type="match status" value="1"/>
</dbReference>
<name>A0ABW6CV83_9CAUL</name>
<dbReference type="InterPro" id="IPR000073">
    <property type="entry name" value="AB_hydrolase_1"/>
</dbReference>
<gene>
    <name evidence="3" type="ORF">OCL97_09175</name>
</gene>
<dbReference type="RefSeq" id="WP_377369564.1">
    <property type="nucleotide sequence ID" value="NZ_JAOTJD010000014.1"/>
</dbReference>
<reference evidence="3 4" key="1">
    <citation type="submission" date="2022-09" db="EMBL/GenBank/DDBJ databases">
        <title>New species of Phenylobacterium.</title>
        <authorList>
            <person name="Mieszkin S."/>
        </authorList>
    </citation>
    <scope>NUCLEOTIDE SEQUENCE [LARGE SCALE GENOMIC DNA]</scope>
    <source>
        <strain evidence="3 4">HK31-G</strain>
    </source>
</reference>
<keyword evidence="1 3" id="KW-0378">Hydrolase</keyword>
<dbReference type="InterPro" id="IPR051340">
    <property type="entry name" value="Haloalkane_dehalogenase"/>
</dbReference>
<dbReference type="PRINTS" id="PR00111">
    <property type="entry name" value="ABHYDROLASE"/>
</dbReference>
<protein>
    <submittedName>
        <fullName evidence="3">Alpha/beta fold hydrolase</fullName>
    </submittedName>
</protein>
<proteinExistence type="predicted"/>
<sequence>MTQFLTTDSGVPFLRSPEADFEGLADYPFAPRHIEFEGLRLAYVDEGPSDGPVALLMHGMPTWSYLNRKIIRRLVAAGWRCIAADHIGFGRSDKVTDDGWYSIARHVAAHRLLIETLDLRAVTLFCQDWGGPIGLAQAAEQPERFSRLVVMNTWLHHAAYAYTDALKQWNAQWQPDGLFGMNIPEKLSLGWFMMLPLGHMKPADLFGVISTGTYPVLTPEQDAVRRGYDAPFEGLGRAGHAGPRRFPLSLPFDNPQGGAAEAQARWFEALLSWKKPVHFVWGGADAVFTEAWGRAWAAHYPQASFDLLPEAGHFLQETHGEQIAEIVLERMKAKP</sequence>
<dbReference type="PANTHER" id="PTHR42977:SF3">
    <property type="entry name" value="AB HYDROLASE-1 DOMAIN-CONTAINING PROTEIN"/>
    <property type="match status" value="1"/>
</dbReference>
<dbReference type="Proteomes" id="UP001598130">
    <property type="component" value="Unassembled WGS sequence"/>
</dbReference>
<dbReference type="InterPro" id="IPR000639">
    <property type="entry name" value="Epox_hydrolase-like"/>
</dbReference>
<accession>A0ABW6CV83</accession>
<dbReference type="SUPFAM" id="SSF53474">
    <property type="entry name" value="alpha/beta-Hydrolases"/>
    <property type="match status" value="1"/>
</dbReference>
<evidence type="ECO:0000256" key="1">
    <source>
        <dbReference type="ARBA" id="ARBA00022801"/>
    </source>
</evidence>
<evidence type="ECO:0000259" key="2">
    <source>
        <dbReference type="Pfam" id="PF00561"/>
    </source>
</evidence>
<evidence type="ECO:0000313" key="3">
    <source>
        <dbReference type="EMBL" id="MFD3264132.1"/>
    </source>
</evidence>
<keyword evidence="4" id="KW-1185">Reference proteome</keyword>
<organism evidence="3 4">
    <name type="scientific">Phenylobacterium ferrooxidans</name>
    <dbReference type="NCBI Taxonomy" id="2982689"/>
    <lineage>
        <taxon>Bacteria</taxon>
        <taxon>Pseudomonadati</taxon>
        <taxon>Pseudomonadota</taxon>
        <taxon>Alphaproteobacteria</taxon>
        <taxon>Caulobacterales</taxon>
        <taxon>Caulobacteraceae</taxon>
        <taxon>Phenylobacterium</taxon>
    </lineage>
</organism>
<dbReference type="Pfam" id="PF00561">
    <property type="entry name" value="Abhydrolase_1"/>
    <property type="match status" value="1"/>
</dbReference>
<dbReference type="PANTHER" id="PTHR42977">
    <property type="entry name" value="HYDROLASE-RELATED"/>
    <property type="match status" value="1"/>
</dbReference>
<feature type="domain" description="AB hydrolase-1" evidence="2">
    <location>
        <begin position="55"/>
        <end position="174"/>
    </location>
</feature>
<dbReference type="InterPro" id="IPR029058">
    <property type="entry name" value="AB_hydrolase_fold"/>
</dbReference>
<dbReference type="EMBL" id="JAOTJD010000014">
    <property type="protein sequence ID" value="MFD3264132.1"/>
    <property type="molecule type" value="Genomic_DNA"/>
</dbReference>
<dbReference type="PRINTS" id="PR00412">
    <property type="entry name" value="EPOXHYDRLASE"/>
</dbReference>
<dbReference type="GO" id="GO:0016787">
    <property type="term" value="F:hydrolase activity"/>
    <property type="evidence" value="ECO:0007669"/>
    <property type="project" value="UniProtKB-KW"/>
</dbReference>